<keyword evidence="2" id="KW-1185">Reference proteome</keyword>
<evidence type="ECO:0000313" key="2">
    <source>
        <dbReference type="Proteomes" id="UP001232755"/>
    </source>
</evidence>
<gene>
    <name evidence="1" type="ORF">QF034_006216</name>
</gene>
<dbReference type="EMBL" id="JAUSYP010000001">
    <property type="protein sequence ID" value="MDQ0751985.1"/>
    <property type="molecule type" value="Genomic_DNA"/>
</dbReference>
<dbReference type="Proteomes" id="UP001232755">
    <property type="component" value="Unassembled WGS sequence"/>
</dbReference>
<proteinExistence type="predicted"/>
<name>A0ABU0QX54_9ACTN</name>
<organism evidence="1 2">
    <name type="scientific">Streptomyces africanus</name>
    <dbReference type="NCBI Taxonomy" id="231024"/>
    <lineage>
        <taxon>Bacteria</taxon>
        <taxon>Bacillati</taxon>
        <taxon>Actinomycetota</taxon>
        <taxon>Actinomycetes</taxon>
        <taxon>Kitasatosporales</taxon>
        <taxon>Streptomycetaceae</taxon>
        <taxon>Streptomyces</taxon>
    </lineage>
</organism>
<reference evidence="1 2" key="1">
    <citation type="submission" date="2023-07" db="EMBL/GenBank/DDBJ databases">
        <title>Comparative genomics of wheat-associated soil bacteria to identify genetic determinants of phenazine resistance.</title>
        <authorList>
            <person name="Mouncey N."/>
        </authorList>
    </citation>
    <scope>NUCLEOTIDE SEQUENCE [LARGE SCALE GENOMIC DNA]</scope>
    <source>
        <strain evidence="1 2">B3I12</strain>
    </source>
</reference>
<accession>A0ABU0QX54</accession>
<comment type="caution">
    <text evidence="1">The sequence shown here is derived from an EMBL/GenBank/DDBJ whole genome shotgun (WGS) entry which is preliminary data.</text>
</comment>
<evidence type="ECO:0000313" key="1">
    <source>
        <dbReference type="EMBL" id="MDQ0751985.1"/>
    </source>
</evidence>
<sequence>MALGCPVSENGPAPGRQIAPVARCRLTRALVFQVPCVDWFSPIVQQLIHCRPASPISRAARRMSSSASPVISATAAGA</sequence>
<protein>
    <submittedName>
        <fullName evidence="1">Uncharacterized protein</fullName>
    </submittedName>
</protein>